<sequence>MCFLLVERSFKPIPNTALSEYDFFSLNPIQKVTIFVSPSLNANGPDRPLLFSVQLDDGSVHKVQPISNTAPGTLPPGWGGVNGFVANSIASPSVQVQAGAGKHTLRIGMMEPAVVVQKIVIDAGGLKPSYLGPPESIIV</sequence>
<dbReference type="Gene3D" id="2.60.120.1620">
    <property type="match status" value="1"/>
</dbReference>
<keyword evidence="3" id="KW-1185">Reference proteome</keyword>
<dbReference type="GO" id="GO:0016787">
    <property type="term" value="F:hydrolase activity"/>
    <property type="evidence" value="ECO:0007669"/>
    <property type="project" value="UniProtKB-KW"/>
</dbReference>
<dbReference type="Proteomes" id="UP000242287">
    <property type="component" value="Unassembled WGS sequence"/>
</dbReference>
<dbReference type="EMBL" id="KZ302034">
    <property type="protein sequence ID" value="PFH49274.1"/>
    <property type="molecule type" value="Genomic_DNA"/>
</dbReference>
<dbReference type="AlphaFoldDB" id="A0A2A9NIX6"/>
<dbReference type="OrthoDB" id="4849794at2759"/>
<evidence type="ECO:0000313" key="2">
    <source>
        <dbReference type="EMBL" id="PFH49274.1"/>
    </source>
</evidence>
<reference evidence="2 3" key="1">
    <citation type="submission" date="2014-02" db="EMBL/GenBank/DDBJ databases">
        <title>Transposable element dynamics among asymbiotic and ectomycorrhizal Amanita fungi.</title>
        <authorList>
            <consortium name="DOE Joint Genome Institute"/>
            <person name="Hess J."/>
            <person name="Skrede I."/>
            <person name="Wolfe B."/>
            <person name="LaButti K."/>
            <person name="Ohm R.A."/>
            <person name="Grigoriev I.V."/>
            <person name="Pringle A."/>
        </authorList>
    </citation>
    <scope>NUCLEOTIDE SEQUENCE [LARGE SCALE GENOMIC DNA]</scope>
    <source>
        <strain evidence="2 3">SKay4041</strain>
    </source>
</reference>
<dbReference type="PANTHER" id="PTHR37842:SF2">
    <property type="entry name" value="GYLCOSYL HYDROLASE 115 C-TERMINAL DOMAIN-CONTAINING PROTEIN"/>
    <property type="match status" value="1"/>
</dbReference>
<dbReference type="STRING" id="703135.A0A2A9NIX6"/>
<protein>
    <submittedName>
        <fullName evidence="2">Glycoside hydrolase family 115 protein</fullName>
    </submittedName>
</protein>
<accession>A0A2A9NIX6</accession>
<proteinExistence type="predicted"/>
<dbReference type="InterPro" id="IPR041437">
    <property type="entry name" value="GH115_C"/>
</dbReference>
<dbReference type="Pfam" id="PF17829">
    <property type="entry name" value="GH115_C"/>
    <property type="match status" value="1"/>
</dbReference>
<keyword evidence="2" id="KW-0378">Hydrolase</keyword>
<organism evidence="2 3">
    <name type="scientific">Amanita thiersii Skay4041</name>
    <dbReference type="NCBI Taxonomy" id="703135"/>
    <lineage>
        <taxon>Eukaryota</taxon>
        <taxon>Fungi</taxon>
        <taxon>Dikarya</taxon>
        <taxon>Basidiomycota</taxon>
        <taxon>Agaricomycotina</taxon>
        <taxon>Agaricomycetes</taxon>
        <taxon>Agaricomycetidae</taxon>
        <taxon>Agaricales</taxon>
        <taxon>Pluteineae</taxon>
        <taxon>Amanitaceae</taxon>
        <taxon>Amanita</taxon>
    </lineage>
</organism>
<gene>
    <name evidence="2" type="ORF">AMATHDRAFT_5031</name>
</gene>
<evidence type="ECO:0000259" key="1">
    <source>
        <dbReference type="Pfam" id="PF17829"/>
    </source>
</evidence>
<evidence type="ECO:0000313" key="3">
    <source>
        <dbReference type="Proteomes" id="UP000242287"/>
    </source>
</evidence>
<dbReference type="PANTHER" id="PTHR37842">
    <property type="match status" value="1"/>
</dbReference>
<feature type="domain" description="Gylcosyl hydrolase 115 C-terminal" evidence="1">
    <location>
        <begin position="20"/>
        <end position="135"/>
    </location>
</feature>
<name>A0A2A9NIX6_9AGAR</name>